<dbReference type="RefSeq" id="WP_103890887.1">
    <property type="nucleotide sequence ID" value="NZ_FNVU01000031.1"/>
</dbReference>
<protein>
    <submittedName>
        <fullName evidence="1">Uncharacterized protein</fullName>
    </submittedName>
</protein>
<accession>A0A1H6EAY0</accession>
<reference evidence="1 2" key="1">
    <citation type="submission" date="2016-10" db="EMBL/GenBank/DDBJ databases">
        <authorList>
            <person name="de Groot N.N."/>
        </authorList>
    </citation>
    <scope>NUCLEOTIDE SEQUENCE [LARGE SCALE GENOMIC DNA]</scope>
    <source>
        <strain evidence="1 2">CGMCC 4.2023</strain>
    </source>
</reference>
<gene>
    <name evidence="1" type="ORF">SAMN05216223_13162</name>
</gene>
<name>A0A1H6EAY0_9ACTN</name>
<dbReference type="OrthoDB" id="3431428at2"/>
<evidence type="ECO:0000313" key="1">
    <source>
        <dbReference type="EMBL" id="SEG94907.1"/>
    </source>
</evidence>
<dbReference type="Proteomes" id="UP000236754">
    <property type="component" value="Unassembled WGS sequence"/>
</dbReference>
<proteinExistence type="predicted"/>
<dbReference type="AlphaFoldDB" id="A0A1H6EAY0"/>
<sequence>MTSDISGDNNAIDGLGEPLIPLREPNPEALRAAVEVIAPHLLPALTAHLFQAATSAQQIQSLDPLRAFVHSWAVFVAINRRPERAARFRELEQIVDTSANGTLAAIEEINAIRESAESEAGL</sequence>
<evidence type="ECO:0000313" key="2">
    <source>
        <dbReference type="Proteomes" id="UP000236754"/>
    </source>
</evidence>
<organism evidence="1 2">
    <name type="scientific">Actinacidiphila yanglinensis</name>
    <dbReference type="NCBI Taxonomy" id="310779"/>
    <lineage>
        <taxon>Bacteria</taxon>
        <taxon>Bacillati</taxon>
        <taxon>Actinomycetota</taxon>
        <taxon>Actinomycetes</taxon>
        <taxon>Kitasatosporales</taxon>
        <taxon>Streptomycetaceae</taxon>
        <taxon>Actinacidiphila</taxon>
    </lineage>
</organism>
<dbReference type="EMBL" id="FNVU01000031">
    <property type="protein sequence ID" value="SEG94907.1"/>
    <property type="molecule type" value="Genomic_DNA"/>
</dbReference>
<keyword evidence="2" id="KW-1185">Reference proteome</keyword>